<feature type="compositionally biased region" description="Basic and acidic residues" evidence="1">
    <location>
        <begin position="1"/>
        <end position="13"/>
    </location>
</feature>
<dbReference type="EMBL" id="CAUYUJ010019298">
    <property type="protein sequence ID" value="CAK0890114.1"/>
    <property type="molecule type" value="Genomic_DNA"/>
</dbReference>
<feature type="non-terminal residue" evidence="2">
    <location>
        <position position="314"/>
    </location>
</feature>
<evidence type="ECO:0000313" key="2">
    <source>
        <dbReference type="EMBL" id="CAK0890114.1"/>
    </source>
</evidence>
<reference evidence="2" key="1">
    <citation type="submission" date="2023-10" db="EMBL/GenBank/DDBJ databases">
        <authorList>
            <person name="Chen Y."/>
            <person name="Shah S."/>
            <person name="Dougan E. K."/>
            <person name="Thang M."/>
            <person name="Chan C."/>
        </authorList>
    </citation>
    <scope>NUCLEOTIDE SEQUENCE [LARGE SCALE GENOMIC DNA]</scope>
</reference>
<feature type="compositionally biased region" description="Low complexity" evidence="1">
    <location>
        <begin position="293"/>
        <end position="304"/>
    </location>
</feature>
<evidence type="ECO:0000313" key="3">
    <source>
        <dbReference type="Proteomes" id="UP001189429"/>
    </source>
</evidence>
<feature type="compositionally biased region" description="Low complexity" evidence="1">
    <location>
        <begin position="47"/>
        <end position="66"/>
    </location>
</feature>
<keyword evidence="3" id="KW-1185">Reference proteome</keyword>
<feature type="compositionally biased region" description="Pro residues" evidence="1">
    <location>
        <begin position="305"/>
        <end position="314"/>
    </location>
</feature>
<feature type="region of interest" description="Disordered" evidence="1">
    <location>
        <begin position="1"/>
        <end position="68"/>
    </location>
</feature>
<name>A0ABN9WTI9_9DINO</name>
<proteinExistence type="predicted"/>
<protein>
    <submittedName>
        <fullName evidence="2">Uncharacterized protein</fullName>
    </submittedName>
</protein>
<accession>A0ABN9WTI9</accession>
<organism evidence="2 3">
    <name type="scientific">Prorocentrum cordatum</name>
    <dbReference type="NCBI Taxonomy" id="2364126"/>
    <lineage>
        <taxon>Eukaryota</taxon>
        <taxon>Sar</taxon>
        <taxon>Alveolata</taxon>
        <taxon>Dinophyceae</taxon>
        <taxon>Prorocentrales</taxon>
        <taxon>Prorocentraceae</taxon>
        <taxon>Prorocentrum</taxon>
    </lineage>
</organism>
<gene>
    <name evidence="2" type="ORF">PCOR1329_LOCUS70418</name>
</gene>
<sequence>MTGQEAKRPREEGGDGGAAPAKQPRSEAGAAVPGGAARGGGSEPRLAAGPGAASSSAPAPAAEPPAVGDLLEGDEFDAIFDAGGVGESELLEMAREAPVPPEEQARKSFAAQLAAARQLGQDMLPELLSTLQTQAPSWGRLRRWRSVALLLVYVARSSRHCRAAFVAQGLPLLGSLLQESVLGLETAGPSERQEAGIWGLAVLACLRALPLGRATLWEHRASIGKPFDRLHKWCAREKSALAAELRGPTQALCRRWRREPKPAGQEHAPEQKALRCKVVDMIAQGLMGIAGNSPASPAPVAASPGMPPPMMARE</sequence>
<evidence type="ECO:0000256" key="1">
    <source>
        <dbReference type="SAM" id="MobiDB-lite"/>
    </source>
</evidence>
<dbReference type="Proteomes" id="UP001189429">
    <property type="component" value="Unassembled WGS sequence"/>
</dbReference>
<comment type="caution">
    <text evidence="2">The sequence shown here is derived from an EMBL/GenBank/DDBJ whole genome shotgun (WGS) entry which is preliminary data.</text>
</comment>
<feature type="region of interest" description="Disordered" evidence="1">
    <location>
        <begin position="293"/>
        <end position="314"/>
    </location>
</feature>